<evidence type="ECO:0000256" key="7">
    <source>
        <dbReference type="SAM" id="MobiDB-lite"/>
    </source>
</evidence>
<evidence type="ECO:0000259" key="9">
    <source>
        <dbReference type="Pfam" id="PF23299"/>
    </source>
</evidence>
<dbReference type="InterPro" id="IPR055508">
    <property type="entry name" value="DUF7081"/>
</dbReference>
<evidence type="ECO:0008006" key="13">
    <source>
        <dbReference type="Google" id="ProtNLM"/>
    </source>
</evidence>
<dbReference type="PANTHER" id="PTHR33345:SF6">
    <property type="entry name" value="OS03G0747200 PROTEIN"/>
    <property type="match status" value="1"/>
</dbReference>
<keyword evidence="12" id="KW-1185">Reference proteome</keyword>
<dbReference type="GO" id="GO:0008270">
    <property type="term" value="F:zinc ion binding"/>
    <property type="evidence" value="ECO:0007669"/>
    <property type="project" value="UniProtKB-KW"/>
</dbReference>
<keyword evidence="3" id="KW-0863">Zinc-finger</keyword>
<evidence type="ECO:0000256" key="1">
    <source>
        <dbReference type="ARBA" id="ARBA00004123"/>
    </source>
</evidence>
<evidence type="ECO:0000259" key="10">
    <source>
        <dbReference type="Pfam" id="PF24590"/>
    </source>
</evidence>
<gene>
    <name evidence="11" type="ORF">SAY86_030707</name>
</gene>
<dbReference type="Proteomes" id="UP001346149">
    <property type="component" value="Unassembled WGS sequence"/>
</dbReference>
<dbReference type="EMBL" id="JAXQNO010000005">
    <property type="protein sequence ID" value="KAK4798381.1"/>
    <property type="molecule type" value="Genomic_DNA"/>
</dbReference>
<keyword evidence="2" id="KW-0479">Metal-binding</keyword>
<feature type="region of interest" description="Disordered" evidence="7">
    <location>
        <begin position="1"/>
        <end position="44"/>
    </location>
</feature>
<keyword evidence="6" id="KW-0175">Coiled coil</keyword>
<proteinExistence type="predicted"/>
<dbReference type="Pfam" id="PF24590">
    <property type="entry name" value="DUF7615"/>
    <property type="match status" value="1"/>
</dbReference>
<evidence type="ECO:0000313" key="11">
    <source>
        <dbReference type="EMBL" id="KAK4798381.1"/>
    </source>
</evidence>
<dbReference type="InterPro" id="IPR056034">
    <property type="entry name" value="DUF7615"/>
</dbReference>
<evidence type="ECO:0000259" key="8">
    <source>
        <dbReference type="Pfam" id="PF07227"/>
    </source>
</evidence>
<protein>
    <recommendedName>
        <fullName evidence="13">Oberon PHD finger domain-containing protein</fullName>
    </recommendedName>
</protein>
<dbReference type="InterPro" id="IPR032881">
    <property type="entry name" value="Oberon-like_PHD"/>
</dbReference>
<accession>A0AAN7MNG3</accession>
<keyword evidence="5" id="KW-0539">Nucleus</keyword>
<feature type="domain" description="Oberon-like PHD finger" evidence="8">
    <location>
        <begin position="165"/>
        <end position="293"/>
    </location>
</feature>
<organism evidence="11 12">
    <name type="scientific">Trapa natans</name>
    <name type="common">Water chestnut</name>
    <dbReference type="NCBI Taxonomy" id="22666"/>
    <lineage>
        <taxon>Eukaryota</taxon>
        <taxon>Viridiplantae</taxon>
        <taxon>Streptophyta</taxon>
        <taxon>Embryophyta</taxon>
        <taxon>Tracheophyta</taxon>
        <taxon>Spermatophyta</taxon>
        <taxon>Magnoliopsida</taxon>
        <taxon>eudicotyledons</taxon>
        <taxon>Gunneridae</taxon>
        <taxon>Pentapetalae</taxon>
        <taxon>rosids</taxon>
        <taxon>malvids</taxon>
        <taxon>Myrtales</taxon>
        <taxon>Lythraceae</taxon>
        <taxon>Trapa</taxon>
    </lineage>
</organism>
<reference evidence="11 12" key="1">
    <citation type="journal article" date="2023" name="Hortic Res">
        <title>Pangenome of water caltrop reveals structural variations and asymmetric subgenome divergence after allopolyploidization.</title>
        <authorList>
            <person name="Zhang X."/>
            <person name="Chen Y."/>
            <person name="Wang L."/>
            <person name="Yuan Y."/>
            <person name="Fang M."/>
            <person name="Shi L."/>
            <person name="Lu R."/>
            <person name="Comes H.P."/>
            <person name="Ma Y."/>
            <person name="Chen Y."/>
            <person name="Huang G."/>
            <person name="Zhou Y."/>
            <person name="Zheng Z."/>
            <person name="Qiu Y."/>
        </authorList>
    </citation>
    <scope>NUCLEOTIDE SEQUENCE [LARGE SCALE GENOMIC DNA]</scope>
    <source>
        <strain evidence="11">F231</strain>
    </source>
</reference>
<evidence type="ECO:0000256" key="4">
    <source>
        <dbReference type="ARBA" id="ARBA00022833"/>
    </source>
</evidence>
<name>A0AAN7MNG3_TRANT</name>
<evidence type="ECO:0000256" key="6">
    <source>
        <dbReference type="SAM" id="Coils"/>
    </source>
</evidence>
<feature type="domain" description="DUF7081" evidence="9">
    <location>
        <begin position="28"/>
        <end position="123"/>
    </location>
</feature>
<feature type="coiled-coil region" evidence="6">
    <location>
        <begin position="420"/>
        <end position="470"/>
    </location>
</feature>
<evidence type="ECO:0000256" key="5">
    <source>
        <dbReference type="ARBA" id="ARBA00023242"/>
    </source>
</evidence>
<dbReference type="AlphaFoldDB" id="A0AAN7MNG3"/>
<dbReference type="Pfam" id="PF23299">
    <property type="entry name" value="DUF7081"/>
    <property type="match status" value="1"/>
</dbReference>
<dbReference type="PANTHER" id="PTHR33345">
    <property type="entry name" value="ADAPTER PROTEIN, PUTATIVE-RELATED"/>
    <property type="match status" value="1"/>
</dbReference>
<feature type="compositionally biased region" description="Polar residues" evidence="7">
    <location>
        <begin position="16"/>
        <end position="26"/>
    </location>
</feature>
<comment type="caution">
    <text evidence="11">The sequence shown here is derived from an EMBL/GenBank/DDBJ whole genome shotgun (WGS) entry which is preliminary data.</text>
</comment>
<evidence type="ECO:0000256" key="2">
    <source>
        <dbReference type="ARBA" id="ARBA00022723"/>
    </source>
</evidence>
<evidence type="ECO:0000313" key="12">
    <source>
        <dbReference type="Proteomes" id="UP001346149"/>
    </source>
</evidence>
<comment type="subcellular location">
    <subcellularLocation>
        <location evidence="1">Nucleus</location>
    </subcellularLocation>
</comment>
<evidence type="ECO:0000256" key="3">
    <source>
        <dbReference type="ARBA" id="ARBA00022771"/>
    </source>
</evidence>
<keyword evidence="4" id="KW-0862">Zinc</keyword>
<dbReference type="Pfam" id="PF07227">
    <property type="entry name" value="PHD_Oberon"/>
    <property type="match status" value="1"/>
</dbReference>
<sequence>MMDPDAPSGERDNSRNDSLVNENGQLQPVLPETSGEGFPYAPENFPNPGDNWRWRVGKRVYITGYYRDRYLYAPKRLKYLFKEQHIAKYGFASRLSLVQFIRAAFPDSDIKAFLESFSWKIPSMKPCLENGVPDWHAFDASHEESPEPFSSDPGSVGCKARNRTCVSLVCRSDKLALSLMPCDICCSESNFCRECCCILCSKPVDFMRGGYSFIRCEAAIGEEGSICGHLAHLNCGLRCYMAGTVGGSIGLDAEYYCRRCDSRTELVSHVGKLLETCKSMESLDEIDEILNMGVSLLRGSQKSSAKLLLGSIYSTLSKVKHRNSLEMWREDGNSATPILSNAGSLGMQIDNGSPCLEVSEENISSDGLKEKANLLNESESSSSQMYRQKLETEINWVLQTMRQAQDFEFKIAEEQLHAQKKCLYNLHEQLDHEISELKRQTPSIHSSDLVDLVSKRKDQIKREYEKLSKMKAVAKGFGRTSKEILREHFGLELE</sequence>
<dbReference type="GO" id="GO:0005634">
    <property type="term" value="C:nucleus"/>
    <property type="evidence" value="ECO:0007669"/>
    <property type="project" value="UniProtKB-SubCell"/>
</dbReference>
<feature type="domain" description="DUF7615" evidence="10">
    <location>
        <begin position="387"/>
        <end position="488"/>
    </location>
</feature>